<feature type="region of interest" description="Disordered" evidence="1">
    <location>
        <begin position="208"/>
        <end position="285"/>
    </location>
</feature>
<evidence type="ECO:0000256" key="1">
    <source>
        <dbReference type="SAM" id="MobiDB-lite"/>
    </source>
</evidence>
<dbReference type="GO" id="GO:0032981">
    <property type="term" value="P:mitochondrial respiratory chain complex I assembly"/>
    <property type="evidence" value="ECO:0007669"/>
    <property type="project" value="InterPro"/>
</dbReference>
<dbReference type="OrthoDB" id="2434756at2759"/>
<feature type="compositionally biased region" description="Basic and acidic residues" evidence="1">
    <location>
        <begin position="223"/>
        <end position="255"/>
    </location>
</feature>
<dbReference type="Pfam" id="PF06784">
    <property type="entry name" value="UPF0240"/>
    <property type="match status" value="1"/>
</dbReference>
<dbReference type="InterPro" id="IPR009622">
    <property type="entry name" value="NDUFAF4"/>
</dbReference>
<reference evidence="2" key="1">
    <citation type="submission" date="2020-11" db="EMBL/GenBank/DDBJ databases">
        <authorList>
            <person name="Tran Van P."/>
        </authorList>
    </citation>
    <scope>NUCLEOTIDE SEQUENCE</scope>
</reference>
<name>A0A7R8ZHI3_9CRUS</name>
<protein>
    <submittedName>
        <fullName evidence="2">Uncharacterized protein</fullName>
    </submittedName>
</protein>
<evidence type="ECO:0000313" key="2">
    <source>
        <dbReference type="EMBL" id="CAD7223911.1"/>
    </source>
</evidence>
<dbReference type="PANTHER" id="PTHR13338:SF4">
    <property type="entry name" value="NADH DEHYDROGENASE [UBIQUINONE] 1 ALPHA SUBCOMPLEX ASSEMBLY FACTOR 4"/>
    <property type="match status" value="1"/>
</dbReference>
<organism evidence="2">
    <name type="scientific">Cyprideis torosa</name>
    <dbReference type="NCBI Taxonomy" id="163714"/>
    <lineage>
        <taxon>Eukaryota</taxon>
        <taxon>Metazoa</taxon>
        <taxon>Ecdysozoa</taxon>
        <taxon>Arthropoda</taxon>
        <taxon>Crustacea</taxon>
        <taxon>Oligostraca</taxon>
        <taxon>Ostracoda</taxon>
        <taxon>Podocopa</taxon>
        <taxon>Podocopida</taxon>
        <taxon>Cytherocopina</taxon>
        <taxon>Cytheroidea</taxon>
        <taxon>Cytherideidae</taxon>
        <taxon>Cyprideis</taxon>
    </lineage>
</organism>
<dbReference type="AlphaFoldDB" id="A0A7R8ZHI3"/>
<sequence>MAKKTSIFRKLYHHIIGSALSKVAIEGRTEKALERAKKVAEAAPKFEADKARLESIRTEHPEIIKTLQEKNETLLSMLSKVYVTSQDIPVDPYRKELKKPLPQSRAYHPEEKFGYRELEHTAKGKVSLKNVVEFISKHRADHTTWTSQRIADEYRLDPKRVENILRHFAVLAMIYHPEAKKTRRGRAVLFDAKAVPYLSVVEELQPHKEQELQYTLSSPDTGNKTEETEEKQPVDDVEEKYRQKTVDEAEEEYRQQHPLLTRFRDYVQTAGEPPENKLKKKGIDLDELYERSLEEGMRRKKSDESS</sequence>
<dbReference type="PANTHER" id="PTHR13338">
    <property type="entry name" value="UPF0240 PROTEIN"/>
    <property type="match status" value="1"/>
</dbReference>
<feature type="compositionally biased region" description="Basic and acidic residues" evidence="1">
    <location>
        <begin position="274"/>
        <end position="285"/>
    </location>
</feature>
<accession>A0A7R8ZHI3</accession>
<feature type="compositionally biased region" description="Polar residues" evidence="1">
    <location>
        <begin position="212"/>
        <end position="222"/>
    </location>
</feature>
<dbReference type="GO" id="GO:0005739">
    <property type="term" value="C:mitochondrion"/>
    <property type="evidence" value="ECO:0007669"/>
    <property type="project" value="TreeGrafter"/>
</dbReference>
<proteinExistence type="predicted"/>
<gene>
    <name evidence="2" type="ORF">CTOB1V02_LOCUS1884</name>
</gene>
<dbReference type="EMBL" id="OB660274">
    <property type="protein sequence ID" value="CAD7223911.1"/>
    <property type="molecule type" value="Genomic_DNA"/>
</dbReference>